<comment type="similarity">
    <text evidence="2 7">Belongs to the BBR/BPC family.</text>
</comment>
<comment type="function">
    <text evidence="7">Transcriptional regulator that specifically binds to GA-rich elements (GAGA-repeats) present in regulatory sequences of genes involved in developmental processes.</text>
</comment>
<dbReference type="GO" id="GO:0043565">
    <property type="term" value="F:sequence-specific DNA binding"/>
    <property type="evidence" value="ECO:0007669"/>
    <property type="project" value="TreeGrafter"/>
</dbReference>
<dbReference type="PANTHER" id="PTHR31421">
    <property type="entry name" value="PROTEIN BASIC PENTACYSTEINE3"/>
    <property type="match status" value="1"/>
</dbReference>
<evidence type="ECO:0000313" key="9">
    <source>
        <dbReference type="EMBL" id="KAK4364714.1"/>
    </source>
</evidence>
<dbReference type="SMART" id="SM01226">
    <property type="entry name" value="GAGA_bind"/>
    <property type="match status" value="1"/>
</dbReference>
<feature type="region of interest" description="Disordered" evidence="8">
    <location>
        <begin position="108"/>
        <end position="138"/>
    </location>
</feature>
<proteinExistence type="inferred from homology"/>
<name>A0AAE1S802_9SOLA</name>
<evidence type="ECO:0000256" key="6">
    <source>
        <dbReference type="ARBA" id="ARBA00023242"/>
    </source>
</evidence>
<evidence type="ECO:0000313" key="10">
    <source>
        <dbReference type="Proteomes" id="UP001291623"/>
    </source>
</evidence>
<evidence type="ECO:0000256" key="4">
    <source>
        <dbReference type="ARBA" id="ARBA00023125"/>
    </source>
</evidence>
<keyword evidence="5 7" id="KW-0804">Transcription</keyword>
<dbReference type="EMBL" id="JAVYJV010000008">
    <property type="protein sequence ID" value="KAK4364714.1"/>
    <property type="molecule type" value="Genomic_DNA"/>
</dbReference>
<gene>
    <name evidence="9" type="ORF">RND71_016072</name>
</gene>
<accession>A0AAE1S802</accession>
<dbReference type="PANTHER" id="PTHR31421:SF6">
    <property type="entry name" value="PROTEIN BASIC PENTACYSTEINE7"/>
    <property type="match status" value="1"/>
</dbReference>
<evidence type="ECO:0000256" key="1">
    <source>
        <dbReference type="ARBA" id="ARBA00004123"/>
    </source>
</evidence>
<evidence type="ECO:0000256" key="2">
    <source>
        <dbReference type="ARBA" id="ARBA00007911"/>
    </source>
</evidence>
<dbReference type="InterPro" id="IPR010409">
    <property type="entry name" value="GAGA-bd_tscrpt_act"/>
</dbReference>
<dbReference type="GO" id="GO:0009723">
    <property type="term" value="P:response to ethylene"/>
    <property type="evidence" value="ECO:0007669"/>
    <property type="project" value="TreeGrafter"/>
</dbReference>
<reference evidence="9" key="1">
    <citation type="submission" date="2023-12" db="EMBL/GenBank/DDBJ databases">
        <title>Genome assembly of Anisodus tanguticus.</title>
        <authorList>
            <person name="Wang Y.-J."/>
        </authorList>
    </citation>
    <scope>NUCLEOTIDE SEQUENCE</scope>
    <source>
        <strain evidence="9">KB-2021</strain>
        <tissue evidence="9">Leaf</tissue>
    </source>
</reference>
<protein>
    <recommendedName>
        <fullName evidence="7">GAGA-binding transcriptional activator</fullName>
    </recommendedName>
</protein>
<keyword evidence="6 7" id="KW-0539">Nucleus</keyword>
<dbReference type="AlphaFoldDB" id="A0AAE1S802"/>
<comment type="subcellular location">
    <subcellularLocation>
        <location evidence="1 7">Nucleus</location>
    </subcellularLocation>
</comment>
<evidence type="ECO:0000256" key="5">
    <source>
        <dbReference type="ARBA" id="ARBA00023163"/>
    </source>
</evidence>
<comment type="caution">
    <text evidence="9">The sequence shown here is derived from an EMBL/GenBank/DDBJ whole genome shotgun (WGS) entry which is preliminary data.</text>
</comment>
<evidence type="ECO:0000256" key="8">
    <source>
        <dbReference type="SAM" id="MobiDB-lite"/>
    </source>
</evidence>
<organism evidence="9 10">
    <name type="scientific">Anisodus tanguticus</name>
    <dbReference type="NCBI Taxonomy" id="243964"/>
    <lineage>
        <taxon>Eukaryota</taxon>
        <taxon>Viridiplantae</taxon>
        <taxon>Streptophyta</taxon>
        <taxon>Embryophyta</taxon>
        <taxon>Tracheophyta</taxon>
        <taxon>Spermatophyta</taxon>
        <taxon>Magnoliopsida</taxon>
        <taxon>eudicotyledons</taxon>
        <taxon>Gunneridae</taxon>
        <taxon>Pentapetalae</taxon>
        <taxon>asterids</taxon>
        <taxon>lamiids</taxon>
        <taxon>Solanales</taxon>
        <taxon>Solanaceae</taxon>
        <taxon>Solanoideae</taxon>
        <taxon>Hyoscyameae</taxon>
        <taxon>Anisodus</taxon>
    </lineage>
</organism>
<evidence type="ECO:0000256" key="3">
    <source>
        <dbReference type="ARBA" id="ARBA00023015"/>
    </source>
</evidence>
<keyword evidence="10" id="KW-1185">Reference proteome</keyword>
<sequence>MAYMLFARLEQTRMQPLPGSYRMASGVNHKEETFDSHFPWIHRDKFPPATKFGSESKPCAAVPIRSVTPTGEQNVNVKSKAKSQNVKKNKTSAKGIREIVSELLKVKRPENKPSASKRTKREARCGEASVTKNPNSVHSGARADFSGLPPPFCSCTGVSRKCYKCGGGWQSSCCTTSLSEYPLPLNLSKPGNRVAGRKMTNGAYNKLLCTLATEGRDLSNPVDLKNHWAKLGSNKFITLK</sequence>
<dbReference type="GO" id="GO:0005634">
    <property type="term" value="C:nucleus"/>
    <property type="evidence" value="ECO:0007669"/>
    <property type="project" value="UniProtKB-SubCell"/>
</dbReference>
<dbReference type="Pfam" id="PF06217">
    <property type="entry name" value="GAGA_bind"/>
    <property type="match status" value="1"/>
</dbReference>
<keyword evidence="3 7" id="KW-0805">Transcription regulation</keyword>
<dbReference type="GO" id="GO:0003700">
    <property type="term" value="F:DNA-binding transcription factor activity"/>
    <property type="evidence" value="ECO:0007669"/>
    <property type="project" value="UniProtKB-UniRule"/>
</dbReference>
<evidence type="ECO:0000256" key="7">
    <source>
        <dbReference type="RuleBase" id="RU367160"/>
    </source>
</evidence>
<dbReference type="Proteomes" id="UP001291623">
    <property type="component" value="Unassembled WGS sequence"/>
</dbReference>
<keyword evidence="4 7" id="KW-0238">DNA-binding</keyword>